<proteinExistence type="inferred from homology"/>
<dbReference type="PROSITE" id="PS51257">
    <property type="entry name" value="PROKAR_LIPOPROTEIN"/>
    <property type="match status" value="1"/>
</dbReference>
<dbReference type="SUPFAM" id="SSF111369">
    <property type="entry name" value="HlyD-like secretion proteins"/>
    <property type="match status" value="1"/>
</dbReference>
<dbReference type="Pfam" id="PF25967">
    <property type="entry name" value="RND-MFP_C"/>
    <property type="match status" value="1"/>
</dbReference>
<organism evidence="6 7">
    <name type="scientific">Aliidiomarina minuta</name>
    <dbReference type="NCBI Taxonomy" id="880057"/>
    <lineage>
        <taxon>Bacteria</taxon>
        <taxon>Pseudomonadati</taxon>
        <taxon>Pseudomonadota</taxon>
        <taxon>Gammaproteobacteria</taxon>
        <taxon>Alteromonadales</taxon>
        <taxon>Idiomarinaceae</taxon>
        <taxon>Aliidiomarina</taxon>
    </lineage>
</organism>
<dbReference type="EMBL" id="PIPL01000001">
    <property type="protein sequence ID" value="RUO26502.1"/>
    <property type="molecule type" value="Genomic_DNA"/>
</dbReference>
<dbReference type="InterPro" id="IPR058647">
    <property type="entry name" value="BSH_CzcB-like"/>
</dbReference>
<dbReference type="Gene3D" id="2.40.50.100">
    <property type="match status" value="1"/>
</dbReference>
<comment type="similarity">
    <text evidence="1">Belongs to the membrane fusion protein (MFP) (TC 8.A.1) family.</text>
</comment>
<keyword evidence="3" id="KW-0732">Signal</keyword>
<sequence>MRIIMLLRLTLSLFAGLLLATGCSPVEEVDGDPAPRPVNLLTVADDSSSQIRRFPAVVEATQTAELAFRVGGEVDTLPFRPGQSVDAGELVAALDAQDYELAVEQASARAELLDAQHRRNQRMKQQDLISPAEFDQSQADLRIAEAELNRAQTNLEYTRLKAPFAGVVASLHVEKHENVSPQQPILTLQVDNLIDVSIQVPERLFARVRRDLDYQPDVLFDGLPGQFFKASIREWDRVADPATNTYRVVFSLPAPANVNILPGMTATVLIDAHLMTQDIQSSLLVPASAVFAPDDKPLQPGIAYVWLYHSDNDDDGHVKLHPIRIGDMTNDGLQVIEGLQPGDRVVHAGVHHLSDGQRVKPWVRERGL</sequence>
<reference evidence="6 7" key="1">
    <citation type="journal article" date="2011" name="Front. Microbiol.">
        <title>Genomic signatures of strain selection and enhancement in Bacillus atrophaeus var. globigii, a historical biowarfare simulant.</title>
        <authorList>
            <person name="Gibbons H.S."/>
            <person name="Broomall S.M."/>
            <person name="McNew L.A."/>
            <person name="Daligault H."/>
            <person name="Chapman C."/>
            <person name="Bruce D."/>
            <person name="Karavis M."/>
            <person name="Krepps M."/>
            <person name="McGregor P.A."/>
            <person name="Hong C."/>
            <person name="Park K.H."/>
            <person name="Akmal A."/>
            <person name="Feldman A."/>
            <person name="Lin J.S."/>
            <person name="Chang W.E."/>
            <person name="Higgs B.W."/>
            <person name="Demirev P."/>
            <person name="Lindquist J."/>
            <person name="Liem A."/>
            <person name="Fochler E."/>
            <person name="Read T.D."/>
            <person name="Tapia R."/>
            <person name="Johnson S."/>
            <person name="Bishop-Lilly K.A."/>
            <person name="Detter C."/>
            <person name="Han C."/>
            <person name="Sozhamannan S."/>
            <person name="Rosenzweig C.N."/>
            <person name="Skowronski E.W."/>
        </authorList>
    </citation>
    <scope>NUCLEOTIDE SEQUENCE [LARGE SCALE GENOMIC DNA]</scope>
    <source>
        <strain evidence="6 7">MLST1</strain>
    </source>
</reference>
<dbReference type="Proteomes" id="UP000288293">
    <property type="component" value="Unassembled WGS sequence"/>
</dbReference>
<feature type="domain" description="Multidrug resistance protein MdtA-like C-terminal permuted SH3" evidence="4">
    <location>
        <begin position="313"/>
        <end position="349"/>
    </location>
</feature>
<gene>
    <name evidence="6" type="ORF">CWE09_07280</name>
</gene>
<dbReference type="Gene3D" id="2.40.30.170">
    <property type="match status" value="1"/>
</dbReference>
<feature type="domain" description="CzcB-like barrel-sandwich hybrid" evidence="5">
    <location>
        <begin position="63"/>
        <end position="188"/>
    </location>
</feature>
<keyword evidence="7" id="KW-1185">Reference proteome</keyword>
<evidence type="ECO:0000259" key="4">
    <source>
        <dbReference type="Pfam" id="PF25967"/>
    </source>
</evidence>
<feature type="chain" id="PRO_5019008442" evidence="3">
    <location>
        <begin position="21"/>
        <end position="368"/>
    </location>
</feature>
<keyword evidence="2" id="KW-0175">Coiled coil</keyword>
<dbReference type="Gene3D" id="2.40.420.20">
    <property type="match status" value="1"/>
</dbReference>
<feature type="coiled-coil region" evidence="2">
    <location>
        <begin position="96"/>
        <end position="161"/>
    </location>
</feature>
<evidence type="ECO:0000256" key="3">
    <source>
        <dbReference type="SAM" id="SignalP"/>
    </source>
</evidence>
<evidence type="ECO:0000259" key="5">
    <source>
        <dbReference type="Pfam" id="PF25973"/>
    </source>
</evidence>
<accession>A0A432W8U5</accession>
<evidence type="ECO:0000313" key="6">
    <source>
        <dbReference type="EMBL" id="RUO26502.1"/>
    </source>
</evidence>
<feature type="signal peptide" evidence="3">
    <location>
        <begin position="1"/>
        <end position="20"/>
    </location>
</feature>
<dbReference type="GO" id="GO:1990281">
    <property type="term" value="C:efflux pump complex"/>
    <property type="evidence" value="ECO:0007669"/>
    <property type="project" value="TreeGrafter"/>
</dbReference>
<name>A0A432W8U5_9GAMM</name>
<dbReference type="PANTHER" id="PTHR30469:SF20">
    <property type="entry name" value="EFFLUX RND TRANSPORTER PERIPLASMIC ADAPTOR SUBUNIT"/>
    <property type="match status" value="1"/>
</dbReference>
<dbReference type="InterPro" id="IPR006143">
    <property type="entry name" value="RND_pump_MFP"/>
</dbReference>
<evidence type="ECO:0000256" key="1">
    <source>
        <dbReference type="ARBA" id="ARBA00009477"/>
    </source>
</evidence>
<dbReference type="Pfam" id="PF25973">
    <property type="entry name" value="BSH_CzcB"/>
    <property type="match status" value="1"/>
</dbReference>
<dbReference type="GO" id="GO:0015562">
    <property type="term" value="F:efflux transmembrane transporter activity"/>
    <property type="evidence" value="ECO:0007669"/>
    <property type="project" value="TreeGrafter"/>
</dbReference>
<protein>
    <submittedName>
        <fullName evidence="6">Efflux RND transporter periplasmic adaptor subunit</fullName>
    </submittedName>
</protein>
<evidence type="ECO:0000256" key="2">
    <source>
        <dbReference type="SAM" id="Coils"/>
    </source>
</evidence>
<dbReference type="Gene3D" id="1.10.287.470">
    <property type="entry name" value="Helix hairpin bin"/>
    <property type="match status" value="1"/>
</dbReference>
<dbReference type="AlphaFoldDB" id="A0A432W8U5"/>
<dbReference type="InterPro" id="IPR058627">
    <property type="entry name" value="MdtA-like_C"/>
</dbReference>
<dbReference type="NCBIfam" id="TIGR01730">
    <property type="entry name" value="RND_mfp"/>
    <property type="match status" value="1"/>
</dbReference>
<evidence type="ECO:0000313" key="7">
    <source>
        <dbReference type="Proteomes" id="UP000288293"/>
    </source>
</evidence>
<comment type="caution">
    <text evidence="6">The sequence shown here is derived from an EMBL/GenBank/DDBJ whole genome shotgun (WGS) entry which is preliminary data.</text>
</comment>
<dbReference type="PANTHER" id="PTHR30469">
    <property type="entry name" value="MULTIDRUG RESISTANCE PROTEIN MDTA"/>
    <property type="match status" value="1"/>
</dbReference>